<sequence>MVNKSMRCAAKAAGNAAMRLRSAAVDEVKAVNAAGDSLPAVYSGVSSRVDAPRGLKDYDSELIYSGKSDGDTDSTKASAKTEPKAATTEPSKSVSRSVMSLAEHRDIFGSSDESDAPSPRWSRLLESNQGGGKIQSKYDDGDSVMRHNQDDRAGRVVCTSIDTTQEGRDRDMLGVAPEKKAWMTPQRVLDRLSVTVSCRYRIRLLDSSSLQGFESSASDFCTEHDIYIDVFFKHRWSSRNHKRDRVSLIQAWNAFIHNFEEIGREAWLDKLTLSRNRFKKRNSTGARYKLHRLSRKAGLPCLSWGDAFQCFVSNLIQASKEAYSMTDP</sequence>
<dbReference type="EMBL" id="JH598253">
    <property type="status" value="NOT_ANNOTATED_CDS"/>
    <property type="molecule type" value="Genomic_DNA"/>
</dbReference>
<name>M4B4I2_HYAAE</name>
<dbReference type="HOGENOM" id="CLU_1032267_0_0_1"/>
<evidence type="ECO:0008006" key="4">
    <source>
        <dbReference type="Google" id="ProtNLM"/>
    </source>
</evidence>
<dbReference type="Proteomes" id="UP000011713">
    <property type="component" value="Unassembled WGS sequence"/>
</dbReference>
<feature type="region of interest" description="Disordered" evidence="1">
    <location>
        <begin position="63"/>
        <end position="150"/>
    </location>
</feature>
<feature type="compositionally biased region" description="Polar residues" evidence="1">
    <location>
        <begin position="88"/>
        <end position="98"/>
    </location>
</feature>
<evidence type="ECO:0000256" key="1">
    <source>
        <dbReference type="SAM" id="MobiDB-lite"/>
    </source>
</evidence>
<organism evidence="2 3">
    <name type="scientific">Hyaloperonospora arabidopsidis (strain Emoy2)</name>
    <name type="common">Downy mildew agent</name>
    <name type="synonym">Peronospora arabidopsidis</name>
    <dbReference type="NCBI Taxonomy" id="559515"/>
    <lineage>
        <taxon>Eukaryota</taxon>
        <taxon>Sar</taxon>
        <taxon>Stramenopiles</taxon>
        <taxon>Oomycota</taxon>
        <taxon>Peronosporomycetes</taxon>
        <taxon>Peronosporales</taxon>
        <taxon>Peronosporaceae</taxon>
        <taxon>Hyaloperonospora</taxon>
    </lineage>
</organism>
<reference evidence="3" key="1">
    <citation type="journal article" date="2010" name="Science">
        <title>Signatures of adaptation to obligate biotrophy in the Hyaloperonospora arabidopsidis genome.</title>
        <authorList>
            <person name="Baxter L."/>
            <person name="Tripathy S."/>
            <person name="Ishaque N."/>
            <person name="Boot N."/>
            <person name="Cabral A."/>
            <person name="Kemen E."/>
            <person name="Thines M."/>
            <person name="Ah-Fong A."/>
            <person name="Anderson R."/>
            <person name="Badejoko W."/>
            <person name="Bittner-Eddy P."/>
            <person name="Boore J.L."/>
            <person name="Chibucos M.C."/>
            <person name="Coates M."/>
            <person name="Dehal P."/>
            <person name="Delehaunty K."/>
            <person name="Dong S."/>
            <person name="Downton P."/>
            <person name="Dumas B."/>
            <person name="Fabro G."/>
            <person name="Fronick C."/>
            <person name="Fuerstenberg S.I."/>
            <person name="Fulton L."/>
            <person name="Gaulin E."/>
            <person name="Govers F."/>
            <person name="Hughes L."/>
            <person name="Humphray S."/>
            <person name="Jiang R.H."/>
            <person name="Judelson H."/>
            <person name="Kamoun S."/>
            <person name="Kyung K."/>
            <person name="Meijer H."/>
            <person name="Minx P."/>
            <person name="Morris P."/>
            <person name="Nelson J."/>
            <person name="Phuntumart V."/>
            <person name="Qutob D."/>
            <person name="Rehmany A."/>
            <person name="Rougon-Cardoso A."/>
            <person name="Ryden P."/>
            <person name="Torto-Alalibo T."/>
            <person name="Studholme D."/>
            <person name="Wang Y."/>
            <person name="Win J."/>
            <person name="Wood J."/>
            <person name="Clifton S.W."/>
            <person name="Rogers J."/>
            <person name="Van den Ackerveken G."/>
            <person name="Jones J.D."/>
            <person name="McDowell J.M."/>
            <person name="Beynon J."/>
            <person name="Tyler B.M."/>
        </authorList>
    </citation>
    <scope>NUCLEOTIDE SEQUENCE [LARGE SCALE GENOMIC DNA]</scope>
    <source>
        <strain evidence="3">Emoy2</strain>
    </source>
</reference>
<dbReference type="VEuPathDB" id="FungiDB:HpaG801181"/>
<evidence type="ECO:0000313" key="3">
    <source>
        <dbReference type="Proteomes" id="UP000011713"/>
    </source>
</evidence>
<dbReference type="EnsemblProtists" id="HpaT801181">
    <property type="protein sequence ID" value="HpaP801181"/>
    <property type="gene ID" value="HpaG801181"/>
</dbReference>
<dbReference type="InParanoid" id="M4B4I2"/>
<keyword evidence="3" id="KW-1185">Reference proteome</keyword>
<proteinExistence type="predicted"/>
<protein>
    <recommendedName>
        <fullName evidence="4">RxLR effector candidate protein</fullName>
    </recommendedName>
</protein>
<feature type="compositionally biased region" description="Basic and acidic residues" evidence="1">
    <location>
        <begin position="68"/>
        <end position="83"/>
    </location>
</feature>
<dbReference type="AlphaFoldDB" id="M4B4I2"/>
<evidence type="ECO:0000313" key="2">
    <source>
        <dbReference type="EnsemblProtists" id="HpaP801181"/>
    </source>
</evidence>
<reference evidence="2" key="2">
    <citation type="submission" date="2015-06" db="UniProtKB">
        <authorList>
            <consortium name="EnsemblProtists"/>
        </authorList>
    </citation>
    <scope>IDENTIFICATION</scope>
    <source>
        <strain evidence="2">Emoy2</strain>
    </source>
</reference>
<feature type="compositionally biased region" description="Basic and acidic residues" evidence="1">
    <location>
        <begin position="136"/>
        <end position="150"/>
    </location>
</feature>
<accession>M4B4I2</accession>